<dbReference type="SMART" id="SM00567">
    <property type="entry name" value="EZ_HEAT"/>
    <property type="match status" value="3"/>
</dbReference>
<keyword evidence="2" id="KW-0605">Phycobilisome</keyword>
<proteinExistence type="predicted"/>
<gene>
    <name evidence="3" type="ORF">PMH09_20025</name>
</gene>
<evidence type="ECO:0000256" key="1">
    <source>
        <dbReference type="ARBA" id="ARBA00022549"/>
    </source>
</evidence>
<evidence type="ECO:0000313" key="3">
    <source>
        <dbReference type="EMBL" id="MDJ1185478.1"/>
    </source>
</evidence>
<evidence type="ECO:0000256" key="2">
    <source>
        <dbReference type="ARBA" id="ARBA00022738"/>
    </source>
</evidence>
<dbReference type="Proteomes" id="UP001232992">
    <property type="component" value="Unassembled WGS sequence"/>
</dbReference>
<evidence type="ECO:0000313" key="4">
    <source>
        <dbReference type="Proteomes" id="UP001232992"/>
    </source>
</evidence>
<dbReference type="EMBL" id="JAQOSQ010000036">
    <property type="protein sequence ID" value="MDJ1185478.1"/>
    <property type="molecule type" value="Genomic_DNA"/>
</dbReference>
<dbReference type="InterPro" id="IPR016024">
    <property type="entry name" value="ARM-type_fold"/>
</dbReference>
<name>A0ABT7C1Z4_9CYAN</name>
<reference evidence="3 4" key="1">
    <citation type="submission" date="2023-01" db="EMBL/GenBank/DDBJ databases">
        <title>Novel diversity within Roseofilum (Cyanobacteria; Desertifilaceae) from marine benthic mats with descriptions of four novel species.</title>
        <authorList>
            <person name="Wang Y."/>
            <person name="Berthold D.E."/>
            <person name="Hu J."/>
            <person name="Lefler F.W."/>
            <person name="Laughinghouse H.D. IV."/>
        </authorList>
    </citation>
    <scope>NUCLEOTIDE SEQUENCE [LARGE SCALE GENOMIC DNA]</scope>
    <source>
        <strain evidence="3 4">BLCC-M143</strain>
    </source>
</reference>
<comment type="caution">
    <text evidence="3">The sequence shown here is derived from an EMBL/GenBank/DDBJ whole genome shotgun (WGS) entry which is preliminary data.</text>
</comment>
<dbReference type="Pfam" id="PF13646">
    <property type="entry name" value="HEAT_2"/>
    <property type="match status" value="1"/>
</dbReference>
<dbReference type="PANTHER" id="PTHR12697:SF5">
    <property type="entry name" value="DEOXYHYPUSINE HYDROXYLASE"/>
    <property type="match status" value="1"/>
</dbReference>
<dbReference type="InterPro" id="IPR004155">
    <property type="entry name" value="PBS_lyase_HEAT"/>
</dbReference>
<keyword evidence="1" id="KW-0042">Antenna complex</keyword>
<dbReference type="RefSeq" id="WP_283760118.1">
    <property type="nucleotide sequence ID" value="NZ_JAQOSQ010000036.1"/>
</dbReference>
<dbReference type="SUPFAM" id="SSF48371">
    <property type="entry name" value="ARM repeat"/>
    <property type="match status" value="1"/>
</dbReference>
<organism evidence="3 4">
    <name type="scientific">Roseofilum casamattae BLCC-M143</name>
    <dbReference type="NCBI Taxonomy" id="3022442"/>
    <lineage>
        <taxon>Bacteria</taxon>
        <taxon>Bacillati</taxon>
        <taxon>Cyanobacteriota</taxon>
        <taxon>Cyanophyceae</taxon>
        <taxon>Desertifilales</taxon>
        <taxon>Desertifilaceae</taxon>
        <taxon>Roseofilum</taxon>
        <taxon>Roseofilum casamattae</taxon>
    </lineage>
</organism>
<dbReference type="Gene3D" id="1.25.10.10">
    <property type="entry name" value="Leucine-rich Repeat Variant"/>
    <property type="match status" value="1"/>
</dbReference>
<keyword evidence="4" id="KW-1185">Reference proteome</keyword>
<dbReference type="PANTHER" id="PTHR12697">
    <property type="entry name" value="PBS LYASE HEAT-LIKE PROTEIN"/>
    <property type="match status" value="1"/>
</dbReference>
<sequence length="219" mass="23270">MTASLSPLPQLLEAVERADSSELLVDAVEQLAAAEITEAAPTLIAVLSYNNPGAAVAAVDGLIALGDLAVNDLLELLDNYNYGGRAWAIRALAGIGHPQALEVLLEAATTDFSMSVRRGAARGLGTIQWQKLAAAEVPAARERAIAALFQVSDDPEWVVRYAAVVGLEALAKAATAGDLCLRVLDHLKRFQDREIEPSVRSRIELAIQSLTEFSTQTLA</sequence>
<protein>
    <submittedName>
        <fullName evidence="3">HEAT repeat domain-containing protein</fullName>
    </submittedName>
</protein>
<dbReference type="InterPro" id="IPR011989">
    <property type="entry name" value="ARM-like"/>
</dbReference>
<accession>A0ABT7C1Z4</accession>